<reference evidence="1 2" key="1">
    <citation type="submission" date="2019-05" db="EMBL/GenBank/DDBJ databases">
        <title>Mikania micrantha, genome provides insights into the molecular mechanism of rapid growth.</title>
        <authorList>
            <person name="Liu B."/>
        </authorList>
    </citation>
    <scope>NUCLEOTIDE SEQUENCE [LARGE SCALE GENOMIC DNA]</scope>
    <source>
        <strain evidence="1">NLD-2019</strain>
        <tissue evidence="1">Leaf</tissue>
    </source>
</reference>
<comment type="caution">
    <text evidence="1">The sequence shown here is derived from an EMBL/GenBank/DDBJ whole genome shotgun (WGS) entry which is preliminary data.</text>
</comment>
<evidence type="ECO:0000313" key="1">
    <source>
        <dbReference type="EMBL" id="KAD7479377.1"/>
    </source>
</evidence>
<dbReference type="EMBL" id="SZYD01000001">
    <property type="protein sequence ID" value="KAD7479377.1"/>
    <property type="molecule type" value="Genomic_DNA"/>
</dbReference>
<proteinExistence type="predicted"/>
<name>A0A5N6Q6I0_9ASTR</name>
<sequence>MKGRRSIDDLMKTKRLRLSGPARDRGDVNLGQVTTSAFEFRLETERATADRLTVGLIDRSAALLCAHCSE</sequence>
<accession>A0A5N6Q6I0</accession>
<dbReference type="AlphaFoldDB" id="A0A5N6Q6I0"/>
<protein>
    <submittedName>
        <fullName evidence="1">Uncharacterized protein</fullName>
    </submittedName>
</protein>
<evidence type="ECO:0000313" key="2">
    <source>
        <dbReference type="Proteomes" id="UP000326396"/>
    </source>
</evidence>
<organism evidence="1 2">
    <name type="scientific">Mikania micrantha</name>
    <name type="common">bitter vine</name>
    <dbReference type="NCBI Taxonomy" id="192012"/>
    <lineage>
        <taxon>Eukaryota</taxon>
        <taxon>Viridiplantae</taxon>
        <taxon>Streptophyta</taxon>
        <taxon>Embryophyta</taxon>
        <taxon>Tracheophyta</taxon>
        <taxon>Spermatophyta</taxon>
        <taxon>Magnoliopsida</taxon>
        <taxon>eudicotyledons</taxon>
        <taxon>Gunneridae</taxon>
        <taxon>Pentapetalae</taxon>
        <taxon>asterids</taxon>
        <taxon>campanulids</taxon>
        <taxon>Asterales</taxon>
        <taxon>Asteraceae</taxon>
        <taxon>Asteroideae</taxon>
        <taxon>Heliantheae alliance</taxon>
        <taxon>Eupatorieae</taxon>
        <taxon>Mikania</taxon>
    </lineage>
</organism>
<dbReference type="Proteomes" id="UP000326396">
    <property type="component" value="Linkage Group LG1"/>
</dbReference>
<gene>
    <name evidence="1" type="ORF">E3N88_02513</name>
</gene>
<keyword evidence="2" id="KW-1185">Reference proteome</keyword>